<dbReference type="Pfam" id="PF12680">
    <property type="entry name" value="SnoaL_2"/>
    <property type="match status" value="1"/>
</dbReference>
<evidence type="ECO:0000259" key="1">
    <source>
        <dbReference type="Pfam" id="PF12680"/>
    </source>
</evidence>
<comment type="caution">
    <text evidence="2">The sequence shown here is derived from an EMBL/GenBank/DDBJ whole genome shotgun (WGS) entry which is preliminary data.</text>
</comment>
<dbReference type="SUPFAM" id="SSF54427">
    <property type="entry name" value="NTF2-like"/>
    <property type="match status" value="1"/>
</dbReference>
<feature type="domain" description="SnoaL-like" evidence="1">
    <location>
        <begin position="12"/>
        <end position="111"/>
    </location>
</feature>
<organism evidence="2 3">
    <name type="scientific">Novosphingobium bradum</name>
    <dbReference type="NCBI Taxonomy" id="1737444"/>
    <lineage>
        <taxon>Bacteria</taxon>
        <taxon>Pseudomonadati</taxon>
        <taxon>Pseudomonadota</taxon>
        <taxon>Alphaproteobacteria</taxon>
        <taxon>Sphingomonadales</taxon>
        <taxon>Sphingomonadaceae</taxon>
        <taxon>Novosphingobium</taxon>
    </lineage>
</organism>
<dbReference type="RefSeq" id="WP_379508158.1">
    <property type="nucleotide sequence ID" value="NZ_JBHRTQ010000001.1"/>
</dbReference>
<reference evidence="3" key="1">
    <citation type="journal article" date="2019" name="Int. J. Syst. Evol. Microbiol.">
        <title>The Global Catalogue of Microorganisms (GCM) 10K type strain sequencing project: providing services to taxonomists for standard genome sequencing and annotation.</title>
        <authorList>
            <consortium name="The Broad Institute Genomics Platform"/>
            <consortium name="The Broad Institute Genome Sequencing Center for Infectious Disease"/>
            <person name="Wu L."/>
            <person name="Ma J."/>
        </authorList>
    </citation>
    <scope>NUCLEOTIDE SEQUENCE [LARGE SCALE GENOMIC DNA]</scope>
    <source>
        <strain evidence="3">KCTC 42984</strain>
    </source>
</reference>
<dbReference type="InterPro" id="IPR032710">
    <property type="entry name" value="NTF2-like_dom_sf"/>
</dbReference>
<dbReference type="EMBL" id="JBHRTQ010000001">
    <property type="protein sequence ID" value="MFC3172761.1"/>
    <property type="molecule type" value="Genomic_DNA"/>
</dbReference>
<sequence>MPDTFDIGEFNRRWLAGWTAKDVDGLLAFYTPSTRFFGPAEPAGVTGLDALRRYLETSFAGQPPITYAEDESWPVPGGYCARWYATIETPAGPRRLRGFDFVLLEDGLIAHNEVYIHNLPPG</sequence>
<evidence type="ECO:0000313" key="3">
    <source>
        <dbReference type="Proteomes" id="UP001595604"/>
    </source>
</evidence>
<dbReference type="Gene3D" id="3.10.450.50">
    <property type="match status" value="1"/>
</dbReference>
<gene>
    <name evidence="2" type="ORF">ACFOD9_00700</name>
</gene>
<name>A0ABV7IPC5_9SPHN</name>
<keyword evidence="3" id="KW-1185">Reference proteome</keyword>
<evidence type="ECO:0000313" key="2">
    <source>
        <dbReference type="EMBL" id="MFC3172761.1"/>
    </source>
</evidence>
<accession>A0ABV7IPC5</accession>
<dbReference type="Proteomes" id="UP001595604">
    <property type="component" value="Unassembled WGS sequence"/>
</dbReference>
<protein>
    <submittedName>
        <fullName evidence="2">Nuclear transport factor 2 family protein</fullName>
    </submittedName>
</protein>
<dbReference type="InterPro" id="IPR037401">
    <property type="entry name" value="SnoaL-like"/>
</dbReference>
<proteinExistence type="predicted"/>